<evidence type="ECO:0000256" key="3">
    <source>
        <dbReference type="ARBA" id="ARBA00022989"/>
    </source>
</evidence>
<organism evidence="7 8">
    <name type="scientific">Hericium alpestre</name>
    <dbReference type="NCBI Taxonomy" id="135208"/>
    <lineage>
        <taxon>Eukaryota</taxon>
        <taxon>Fungi</taxon>
        <taxon>Dikarya</taxon>
        <taxon>Basidiomycota</taxon>
        <taxon>Agaricomycotina</taxon>
        <taxon>Agaricomycetes</taxon>
        <taxon>Russulales</taxon>
        <taxon>Hericiaceae</taxon>
        <taxon>Hericium</taxon>
    </lineage>
</organism>
<dbReference type="Gene3D" id="2.60.120.260">
    <property type="entry name" value="Galactose-binding domain-like"/>
    <property type="match status" value="1"/>
</dbReference>
<dbReference type="GO" id="GO:0034993">
    <property type="term" value="C:meiotic nuclear membrane microtubule tethering complex"/>
    <property type="evidence" value="ECO:0007669"/>
    <property type="project" value="TreeGrafter"/>
</dbReference>
<dbReference type="STRING" id="135208.A0A4Z0A3M6"/>
<dbReference type="PANTHER" id="PTHR12911:SF8">
    <property type="entry name" value="KLAROID PROTEIN-RELATED"/>
    <property type="match status" value="1"/>
</dbReference>
<accession>A0A4Z0A3M6</accession>
<feature type="domain" description="SUN" evidence="6">
    <location>
        <begin position="41"/>
        <end position="243"/>
    </location>
</feature>
<evidence type="ECO:0000256" key="1">
    <source>
        <dbReference type="ARBA" id="ARBA00004370"/>
    </source>
</evidence>
<dbReference type="PROSITE" id="PS51469">
    <property type="entry name" value="SUN"/>
    <property type="match status" value="1"/>
</dbReference>
<evidence type="ECO:0000259" key="6">
    <source>
        <dbReference type="PROSITE" id="PS51469"/>
    </source>
</evidence>
<keyword evidence="2" id="KW-0812">Transmembrane</keyword>
<comment type="caution">
    <text evidence="7">The sequence shown here is derived from an EMBL/GenBank/DDBJ whole genome shotgun (WGS) entry which is preliminary data.</text>
</comment>
<reference evidence="7 8" key="1">
    <citation type="submission" date="2019-02" db="EMBL/GenBank/DDBJ databases">
        <title>Genome sequencing of the rare red list fungi Hericium alpestre (H. flagellum).</title>
        <authorList>
            <person name="Buettner E."/>
            <person name="Kellner H."/>
        </authorList>
    </citation>
    <scope>NUCLEOTIDE SEQUENCE [LARGE SCALE GENOMIC DNA]</scope>
    <source>
        <strain evidence="7 8">DSM 108284</strain>
    </source>
</reference>
<feature type="compositionally biased region" description="Polar residues" evidence="5">
    <location>
        <begin position="1"/>
        <end position="11"/>
    </location>
</feature>
<dbReference type="Proteomes" id="UP000298061">
    <property type="component" value="Unassembled WGS sequence"/>
</dbReference>
<proteinExistence type="predicted"/>
<protein>
    <recommendedName>
        <fullName evidence="6">SUN domain-containing protein</fullName>
    </recommendedName>
</protein>
<evidence type="ECO:0000313" key="8">
    <source>
        <dbReference type="Proteomes" id="UP000298061"/>
    </source>
</evidence>
<dbReference type="AlphaFoldDB" id="A0A4Z0A3M6"/>
<dbReference type="PANTHER" id="PTHR12911">
    <property type="entry name" value="SAD1/UNC-84-LIKE PROTEIN-RELATED"/>
    <property type="match status" value="1"/>
</dbReference>
<dbReference type="InterPro" id="IPR045119">
    <property type="entry name" value="SUN1-5"/>
</dbReference>
<evidence type="ECO:0000256" key="2">
    <source>
        <dbReference type="ARBA" id="ARBA00022692"/>
    </source>
</evidence>
<feature type="region of interest" description="Disordered" evidence="5">
    <location>
        <begin position="1"/>
        <end position="23"/>
    </location>
</feature>
<dbReference type="InterPro" id="IPR012919">
    <property type="entry name" value="SUN_dom"/>
</dbReference>
<keyword evidence="4" id="KW-0472">Membrane</keyword>
<dbReference type="EMBL" id="SFCI01000255">
    <property type="protein sequence ID" value="TFY81060.1"/>
    <property type="molecule type" value="Genomic_DNA"/>
</dbReference>
<evidence type="ECO:0000256" key="4">
    <source>
        <dbReference type="ARBA" id="ARBA00023136"/>
    </source>
</evidence>
<gene>
    <name evidence="7" type="ORF">EWM64_g2956</name>
</gene>
<keyword evidence="8" id="KW-1185">Reference proteome</keyword>
<keyword evidence="3" id="KW-1133">Transmembrane helix</keyword>
<dbReference type="OrthoDB" id="2659060at2759"/>
<name>A0A4Z0A3M6_9AGAM</name>
<sequence>MPSLSRISRNPKSIPRALSPSISSNTTHFPPGYCDFRSHNNAASKDIGVTIVPALTGADFPSFDWKEYLAVAQGNFSHAAAIALSRDTDRDQCWLFSGESGSLGISLAVRTVPTAVVIEQSDFLSGSEGRHNKQIHWNPRVMVVYGLLDDVPNMFKLKEEKLMTLLARLPPFPPGLAQAWPGIHVPVAMFEYDFDGSSRQSFTVSKEIVEWGIDFGTIILNIDVNWGGPSTALCGFEMYGNNA</sequence>
<dbReference type="GO" id="GO:0043495">
    <property type="term" value="F:protein-membrane adaptor activity"/>
    <property type="evidence" value="ECO:0007669"/>
    <property type="project" value="TreeGrafter"/>
</dbReference>
<evidence type="ECO:0000313" key="7">
    <source>
        <dbReference type="EMBL" id="TFY81060.1"/>
    </source>
</evidence>
<comment type="subcellular location">
    <subcellularLocation>
        <location evidence="1">Membrane</location>
    </subcellularLocation>
</comment>
<evidence type="ECO:0000256" key="5">
    <source>
        <dbReference type="SAM" id="MobiDB-lite"/>
    </source>
</evidence>